<evidence type="ECO:0000313" key="3">
    <source>
        <dbReference type="EMBL" id="MBC5726194.1"/>
    </source>
</evidence>
<dbReference type="InterPro" id="IPR005754">
    <property type="entry name" value="Sortase"/>
</dbReference>
<feature type="active site" description="Acyl-thioester intermediate" evidence="2">
    <location>
        <position position="269"/>
    </location>
</feature>
<sequence>MMAMAMMSTPAWAANLSYTYDAPSSGNFGKPTSTEPVTVVGDDEVNVNISKDSAFVPPAFGSASADVLGTGELLTPDISGVEPMFPHSTQAGFAPGVTENGTVAGGSGTIVMPPDVEGNAVSSEPIYDNTTTSGMGGYTGGGADAAIGSGYTPVDGMAYADGSIGTLSIPALGVTKKVYDGETVSNLRLGVAHFEGTSAWDGNVGFCSHNRGSYGYFAGIWNLSAGSKITYTTVYGTRTYEVYSVRKISKYEVDVLNPTNENILTLVTCVPDQAQTYRWCVQAAAM</sequence>
<dbReference type="GO" id="GO:0016787">
    <property type="term" value="F:hydrolase activity"/>
    <property type="evidence" value="ECO:0007669"/>
    <property type="project" value="UniProtKB-KW"/>
</dbReference>
<dbReference type="Proteomes" id="UP000606499">
    <property type="component" value="Unassembled WGS sequence"/>
</dbReference>
<gene>
    <name evidence="3" type="ORF">H8S45_12095</name>
</gene>
<organism evidence="3 4">
    <name type="scientific">Agathobaculum faecis</name>
    <dbReference type="NCBI Taxonomy" id="2763013"/>
    <lineage>
        <taxon>Bacteria</taxon>
        <taxon>Bacillati</taxon>
        <taxon>Bacillota</taxon>
        <taxon>Clostridia</taxon>
        <taxon>Eubacteriales</taxon>
        <taxon>Butyricicoccaceae</taxon>
        <taxon>Agathobaculum</taxon>
    </lineage>
</organism>
<comment type="caution">
    <text evidence="3">The sequence shown here is derived from an EMBL/GenBank/DDBJ whole genome shotgun (WGS) entry which is preliminary data.</text>
</comment>
<name>A0A923RWQ1_9FIRM</name>
<dbReference type="AlphaFoldDB" id="A0A923RWQ1"/>
<dbReference type="EMBL" id="JACOPL010000012">
    <property type="protein sequence ID" value="MBC5726194.1"/>
    <property type="molecule type" value="Genomic_DNA"/>
</dbReference>
<dbReference type="InterPro" id="IPR023365">
    <property type="entry name" value="Sortase_dom-sf"/>
</dbReference>
<feature type="active site" description="Proton donor/acceptor" evidence="2">
    <location>
        <position position="209"/>
    </location>
</feature>
<protein>
    <submittedName>
        <fullName evidence="3">Class D sortase</fullName>
    </submittedName>
</protein>
<dbReference type="NCBIfam" id="TIGR01076">
    <property type="entry name" value="sortase_fam"/>
    <property type="match status" value="1"/>
</dbReference>
<accession>A0A923RWQ1</accession>
<keyword evidence="1" id="KW-0378">Hydrolase</keyword>
<dbReference type="CDD" id="cd06166">
    <property type="entry name" value="Sortase_D_2"/>
    <property type="match status" value="1"/>
</dbReference>
<dbReference type="SUPFAM" id="SSF63817">
    <property type="entry name" value="Sortase"/>
    <property type="match status" value="1"/>
</dbReference>
<keyword evidence="4" id="KW-1185">Reference proteome</keyword>
<reference evidence="3" key="1">
    <citation type="submission" date="2020-08" db="EMBL/GenBank/DDBJ databases">
        <title>Genome public.</title>
        <authorList>
            <person name="Liu C."/>
            <person name="Sun Q."/>
        </authorList>
    </citation>
    <scope>NUCLEOTIDE SEQUENCE</scope>
    <source>
        <strain evidence="3">NSJ-28</strain>
    </source>
</reference>
<evidence type="ECO:0000256" key="1">
    <source>
        <dbReference type="ARBA" id="ARBA00022801"/>
    </source>
</evidence>
<evidence type="ECO:0000313" key="4">
    <source>
        <dbReference type="Proteomes" id="UP000606499"/>
    </source>
</evidence>
<dbReference type="Pfam" id="PF04203">
    <property type="entry name" value="Sortase"/>
    <property type="match status" value="1"/>
</dbReference>
<dbReference type="InterPro" id="IPR042000">
    <property type="entry name" value="Sortase_D_2"/>
</dbReference>
<dbReference type="Gene3D" id="2.40.260.10">
    <property type="entry name" value="Sortase"/>
    <property type="match status" value="1"/>
</dbReference>
<evidence type="ECO:0000256" key="2">
    <source>
        <dbReference type="PIRSR" id="PIRSR605754-1"/>
    </source>
</evidence>
<proteinExistence type="predicted"/>